<sequence>MYNTYNMYPCLNCPNSAMCSLGNMYNAYRTFPNPYAPMYNPDFDAQYNPSTDEKEYGERYDFSRSSNEAGLIVLKDYGPEPYVVNINEATKQNNNFRTALWTGNHLQLTLMSIPVGGEIGLEIHPNVDQFLRVEEGQGTVMMGKSQTNLNFRRNVYDDFAILIPAGTWHNVMNTGDKPLKIYSIYAPPQHPHGTVHVTKADAEAAEQHRD</sequence>
<evidence type="ECO:0000313" key="3">
    <source>
        <dbReference type="Proteomes" id="UP000037043"/>
    </source>
</evidence>
<dbReference type="EMBL" id="LHUR01000009">
    <property type="protein sequence ID" value="KOA21332.1"/>
    <property type="molecule type" value="Genomic_DNA"/>
</dbReference>
<dbReference type="InterPro" id="IPR052538">
    <property type="entry name" value="Flavonoid_dioxygenase-like"/>
</dbReference>
<accession>A0A0L6ZEG0</accession>
<dbReference type="SUPFAM" id="SSF51182">
    <property type="entry name" value="RmlC-like cupins"/>
    <property type="match status" value="1"/>
</dbReference>
<dbReference type="PANTHER" id="PTHR43346:SF1">
    <property type="entry name" value="QUERCETIN 2,3-DIOXYGENASE-RELATED"/>
    <property type="match status" value="1"/>
</dbReference>
<dbReference type="RefSeq" id="WP_052219864.1">
    <property type="nucleotide sequence ID" value="NZ_LHUR01000009.1"/>
</dbReference>
<dbReference type="InterPro" id="IPR014710">
    <property type="entry name" value="RmlC-like_jellyroll"/>
</dbReference>
<dbReference type="InterPro" id="IPR011051">
    <property type="entry name" value="RmlC_Cupin_sf"/>
</dbReference>
<evidence type="ECO:0000259" key="1">
    <source>
        <dbReference type="Pfam" id="PF07883"/>
    </source>
</evidence>
<organism evidence="2 3">
    <name type="scientific">Clostridium homopropionicum DSM 5847</name>
    <dbReference type="NCBI Taxonomy" id="1121318"/>
    <lineage>
        <taxon>Bacteria</taxon>
        <taxon>Bacillati</taxon>
        <taxon>Bacillota</taxon>
        <taxon>Clostridia</taxon>
        <taxon>Eubacteriales</taxon>
        <taxon>Clostridiaceae</taxon>
        <taxon>Clostridium</taxon>
    </lineage>
</organism>
<dbReference type="InterPro" id="IPR013096">
    <property type="entry name" value="Cupin_2"/>
</dbReference>
<dbReference type="AlphaFoldDB" id="A0A0L6ZEG0"/>
<dbReference type="PATRIC" id="fig|1121318.3.peg.259"/>
<keyword evidence="3" id="KW-1185">Reference proteome</keyword>
<dbReference type="Proteomes" id="UP000037043">
    <property type="component" value="Unassembled WGS sequence"/>
</dbReference>
<proteinExistence type="predicted"/>
<dbReference type="Gene3D" id="2.60.120.10">
    <property type="entry name" value="Jelly Rolls"/>
    <property type="match status" value="1"/>
</dbReference>
<dbReference type="STRING" id="36844.SAMN04488501_12723"/>
<dbReference type="Pfam" id="PF07883">
    <property type="entry name" value="Cupin_2"/>
    <property type="match status" value="1"/>
</dbReference>
<comment type="caution">
    <text evidence="2">The sequence shown here is derived from an EMBL/GenBank/DDBJ whole genome shotgun (WGS) entry which is preliminary data.</text>
</comment>
<gene>
    <name evidence="2" type="ORF">CLHOM_02590</name>
</gene>
<reference evidence="3" key="1">
    <citation type="submission" date="2015-08" db="EMBL/GenBank/DDBJ databases">
        <title>Genome sequence of the strict anaerobe Clostridium homopropionicum LuHBu1 (DSM 5847T).</title>
        <authorList>
            <person name="Poehlein A."/>
            <person name="Beck M."/>
            <person name="Schiel-Bengelsdorf B."/>
            <person name="Bengelsdorf F.R."/>
            <person name="Daniel R."/>
            <person name="Duerre P."/>
        </authorList>
    </citation>
    <scope>NUCLEOTIDE SEQUENCE [LARGE SCALE GENOMIC DNA]</scope>
    <source>
        <strain evidence="3">DSM 5847</strain>
    </source>
</reference>
<feature type="domain" description="Cupin type-2" evidence="1">
    <location>
        <begin position="110"/>
        <end position="185"/>
    </location>
</feature>
<dbReference type="CDD" id="cd02223">
    <property type="entry name" value="cupin_Bh2720-like"/>
    <property type="match status" value="1"/>
</dbReference>
<dbReference type="PANTHER" id="PTHR43346">
    <property type="entry name" value="LIGAND BINDING DOMAIN PROTEIN, PUTATIVE (AFU_ORTHOLOGUE AFUA_6G14370)-RELATED"/>
    <property type="match status" value="1"/>
</dbReference>
<name>A0A0L6ZEG0_9CLOT</name>
<protein>
    <submittedName>
        <fullName evidence="2">Cupin domain protein</fullName>
    </submittedName>
</protein>
<evidence type="ECO:0000313" key="2">
    <source>
        <dbReference type="EMBL" id="KOA21332.1"/>
    </source>
</evidence>